<sequence>MDGPLLLIKLNPTRALVETGMEIETMTVIEDVIVIGVGIATMVVDVVLVGTVSNVESLAILLENVHLEKGQEEAADMVEGMTDMEVAVVMALIVMVTGMVDEVETLVVVGVQEMTSIVVTGLVRMSVLLEVAIVHDRHGSDNATVWRASTRSMSVEGVYKINAFLFRIASAELLSARRGSLSYLHFFSLFFWGDSHLSLSTMFDLSTKFVELCCGLLHFGSLLS</sequence>
<dbReference type="Proteomes" id="UP000231279">
    <property type="component" value="Unassembled WGS sequence"/>
</dbReference>
<evidence type="ECO:0000313" key="2">
    <source>
        <dbReference type="Proteomes" id="UP000231279"/>
    </source>
</evidence>
<gene>
    <name evidence="1" type="ORF">CDL12_28955</name>
</gene>
<reference evidence="2" key="1">
    <citation type="journal article" date="2018" name="Gigascience">
        <title>Genome assembly of the Pink Ipe (Handroanthus impetiginosus, Bignoniaceae), a highly valued, ecologically keystone Neotropical timber forest tree.</title>
        <authorList>
            <person name="Silva-Junior O.B."/>
            <person name="Grattapaglia D."/>
            <person name="Novaes E."/>
            <person name="Collevatti R.G."/>
        </authorList>
    </citation>
    <scope>NUCLEOTIDE SEQUENCE [LARGE SCALE GENOMIC DNA]</scope>
    <source>
        <strain evidence="2">cv. UFG-1</strain>
    </source>
</reference>
<name>A0A2G9FZR6_9LAMI</name>
<dbReference type="AlphaFoldDB" id="A0A2G9FZR6"/>
<comment type="caution">
    <text evidence="1">The sequence shown here is derived from an EMBL/GenBank/DDBJ whole genome shotgun (WGS) entry which is preliminary data.</text>
</comment>
<accession>A0A2G9FZR6</accession>
<keyword evidence="2" id="KW-1185">Reference proteome</keyword>
<organism evidence="1 2">
    <name type="scientific">Handroanthus impetiginosus</name>
    <dbReference type="NCBI Taxonomy" id="429701"/>
    <lineage>
        <taxon>Eukaryota</taxon>
        <taxon>Viridiplantae</taxon>
        <taxon>Streptophyta</taxon>
        <taxon>Embryophyta</taxon>
        <taxon>Tracheophyta</taxon>
        <taxon>Spermatophyta</taxon>
        <taxon>Magnoliopsida</taxon>
        <taxon>eudicotyledons</taxon>
        <taxon>Gunneridae</taxon>
        <taxon>Pentapetalae</taxon>
        <taxon>asterids</taxon>
        <taxon>lamiids</taxon>
        <taxon>Lamiales</taxon>
        <taxon>Bignoniaceae</taxon>
        <taxon>Crescentiina</taxon>
        <taxon>Tabebuia alliance</taxon>
        <taxon>Handroanthus</taxon>
    </lineage>
</organism>
<protein>
    <submittedName>
        <fullName evidence="1">Uncharacterized protein</fullName>
    </submittedName>
</protein>
<proteinExistence type="predicted"/>
<dbReference type="EMBL" id="NKXS01008284">
    <property type="protein sequence ID" value="PIM98566.1"/>
    <property type="molecule type" value="Genomic_DNA"/>
</dbReference>
<evidence type="ECO:0000313" key="1">
    <source>
        <dbReference type="EMBL" id="PIM98566.1"/>
    </source>
</evidence>